<evidence type="ECO:0000259" key="5">
    <source>
        <dbReference type="PROSITE" id="PS50825"/>
    </source>
</evidence>
<dbReference type="Gene3D" id="2.60.120.260">
    <property type="entry name" value="Galactose-binding domain-like"/>
    <property type="match status" value="1"/>
</dbReference>
<evidence type="ECO:0000259" key="6">
    <source>
        <dbReference type="PROSITE" id="PS51829"/>
    </source>
</evidence>
<keyword evidence="8" id="KW-1185">Reference proteome</keyword>
<dbReference type="Pfam" id="PF01483">
    <property type="entry name" value="P_proprotein"/>
    <property type="match status" value="1"/>
</dbReference>
<feature type="domain" description="HYR" evidence="5">
    <location>
        <begin position="823"/>
        <end position="907"/>
    </location>
</feature>
<dbReference type="Pfam" id="PF00059">
    <property type="entry name" value="Lectin_C"/>
    <property type="match status" value="1"/>
</dbReference>
<keyword evidence="1" id="KW-0645">Protease</keyword>
<accession>A0ABQ2BVF4</accession>
<keyword evidence="2" id="KW-0677">Repeat</keyword>
<dbReference type="CDD" id="cd00037">
    <property type="entry name" value="CLECT"/>
    <property type="match status" value="1"/>
</dbReference>
<sequence>MKINTPLVLWLVIVSLWQINVSAQDSPFVNCREDRSFALGADGTRTITFSQISNGSGASAGESVIIRSINPSFFDCDDVGPQTVSLIVQDTSGQNAFCSTTVFITDGQDPVITCPDDILLELPFGNTETIVTYDTPTVVDCTTETPNDFIHLGVYTDPDGDIRNYYLSDFPILLEDGFNEANLAGGNLVTVIDQEHNDWLREAVNFVTGATNVQVLLGYTDRFIEGSFLWYAGSENDGYENWASGEPNNSGNEDYAVMLPNGTWNDRNATVERRFLIQIEGQSSEATLTSGIASGGTFPVGTTTNMFEVTDAYGNIATCSFDVTIEENPAETLVVFDGGLTILDIETLDDLQLTIANDGTTLSVSGLLSPNVIGATLLPDGTTVTVPIADITSGITIAGIDGQDNDVSFANALTLNGAGNDINIGDFQINTQNFPITVGGTFEVTESEGVLTGDTTINGAIDFDINGNFAPNVTGDTEANFDQLIVNGTVNISNGNFTPQGGFTAIPNEAEIILINNDGTDAINGTFNGLPEGSTVTFGDYEGVLSYVGGDGNDLSLFRDATPPVISCPDDVTIDCADGAVSVFSTASTDTPINITDNNSFSSTLNVSNLIDDADVLDITVDLAIDHTWTGDLTINLIAPGGESVNLIADGLAESSDLSSSSPITFSDAAAVDGNLMGEDTVGNDGVICQDDGICEYRPMAGTENAQEQDVFKDFIDEIITNGSPFEGNWILQVADNAQGDDGFLGSWQINIQATDSTVDGTVDTNPSETGTATATDNAGAVTVTFDDVVVDGCGVSEVITRTWTATDEIGNESTCVQTITVTDTRAPELISCPEDIVFELADGDTEAMITYNLPEAVDICGDATITQTAGLASGELFPEGVTTNTFSITDACGNEVICEFTVTVATQETLVSLDAGVLTIEDVGSNSDDNITLSDDGTTLTISNLTSPIDTSGAVTEISDTSVTIALADITNGIVITTDGGTNTVTVAASTATAIDIQGDNTATIALDAIDTGSLTISGFTEITDVGSQIIVTGTTSLTSSGQIAINDGEGSHEFDGTVTLSATRVTLSAGADLTMGEVTISANDPLQNFLIANPGTLTLDGNITITDINTNLFLAGSGGIDQQSGIINKGFLILQGNGTPSATLDQPNTVDAIAVRNPFVTTASALANLSFTNATDTFLADIYVDEFTLTAPKFDLEPGFTEIVKNGTGESNFNADMEVISSSNGTVLFNHNAGTINFNGENNNLNGRMTYNGATGTVTNFNSDVTDLPVGGPGKSFTFGFLNNTTGTIDIGDLSVDILNEANFFGVNTLMTGFPFLNGGPTTISDNATITPGGGTFGLRYNFEDLIMNTGATFAPYIVGDSTFDFDSLEAENVTLNDANLAPTGGFIAQTAGELIIVNNTGANPVLGIFNGFPEGASISFGNYNGIISYVGGDGNDITLSPDPDNLTTVLISEYQPLFSPSSNPQTIEIFGAAGSVFEGTFVVIEGDFDNDPGPGTVVSADTFSGTFDANGLLTTTIPNINNPSHTVVLTTSFTGTVDSGNDDGTDIDTDNDGVADDLSAFGLILDAIGVGDGGICCPVDRLYGTDFGGIDLPSIGGIPGSIFRDASNGDFFQISDTSGNIFDNTGATVGASIFDITPTLNGTFGNINPATIIVLDIQVYLQGASLNPNIGQESLMRDDLRVAGLLPTTSPYGDGLTATFPNGEPNNNIVDWVWVELRDATDNTLVVDAQSALLQRDGDVVKTDGTNGLNFAIPSDNYYVVVKHRNHLGIMSTTPIALNSSPTTVDFTDAVNPITFGTGAQTTIGMPTGVLGMWAGDTDGDGEISFANDGNSILFEVLFDPANTSFSSLFTGADDYYDGDMDLNSNASFQDDLNNLLFNVLFHPSNSSFSSLFTFSEQLPTVSTIRILDTEVLERRAYMQEMLQEVQKLIENNN</sequence>
<evidence type="ECO:0000256" key="3">
    <source>
        <dbReference type="ARBA" id="ARBA00022801"/>
    </source>
</evidence>
<dbReference type="PROSITE" id="PS50041">
    <property type="entry name" value="C_TYPE_LECTIN_2"/>
    <property type="match status" value="1"/>
</dbReference>
<dbReference type="PANTHER" id="PTHR46343">
    <property type="entry name" value="HYR DOMAIN-CONTAINING PROTEIN"/>
    <property type="match status" value="1"/>
</dbReference>
<evidence type="ECO:0000313" key="8">
    <source>
        <dbReference type="Proteomes" id="UP000624701"/>
    </source>
</evidence>
<dbReference type="InterPro" id="IPR016186">
    <property type="entry name" value="C-type_lectin-like/link_sf"/>
</dbReference>
<dbReference type="InterPro" id="IPR002884">
    <property type="entry name" value="P_dom"/>
</dbReference>
<dbReference type="PROSITE" id="PS50825">
    <property type="entry name" value="HYR"/>
    <property type="match status" value="1"/>
</dbReference>
<dbReference type="Gene3D" id="3.10.100.10">
    <property type="entry name" value="Mannose-Binding Protein A, subunit A"/>
    <property type="match status" value="1"/>
</dbReference>
<evidence type="ECO:0000256" key="1">
    <source>
        <dbReference type="ARBA" id="ARBA00022670"/>
    </source>
</evidence>
<protein>
    <recommendedName>
        <fullName evidence="9">HYR domain-containing protein</fullName>
    </recommendedName>
</protein>
<dbReference type="InterPro" id="IPR016187">
    <property type="entry name" value="CTDL_fold"/>
</dbReference>
<dbReference type="SUPFAM" id="SSF49785">
    <property type="entry name" value="Galactose-binding domain-like"/>
    <property type="match status" value="1"/>
</dbReference>
<dbReference type="InterPro" id="IPR003410">
    <property type="entry name" value="HYR_dom"/>
</dbReference>
<dbReference type="InterPro" id="IPR043555">
    <property type="entry name" value="SRPX-like"/>
</dbReference>
<keyword evidence="3" id="KW-0378">Hydrolase</keyword>
<dbReference type="EMBL" id="BMDQ01000001">
    <property type="protein sequence ID" value="GGI56414.1"/>
    <property type="molecule type" value="Genomic_DNA"/>
</dbReference>
<dbReference type="PANTHER" id="PTHR46343:SF2">
    <property type="entry name" value="SUSHI_VON WILLEBRAND FACTOR TYPE A_EGF_PENTRAXIN DOMAIN-CONTAINING 1"/>
    <property type="match status" value="1"/>
</dbReference>
<feature type="domain" description="P/Homo B" evidence="6">
    <location>
        <begin position="582"/>
        <end position="758"/>
    </location>
</feature>
<dbReference type="PROSITE" id="PS51829">
    <property type="entry name" value="P_HOMO_B"/>
    <property type="match status" value="1"/>
</dbReference>
<dbReference type="Proteomes" id="UP000624701">
    <property type="component" value="Unassembled WGS sequence"/>
</dbReference>
<dbReference type="SMART" id="SM00034">
    <property type="entry name" value="CLECT"/>
    <property type="match status" value="1"/>
</dbReference>
<proteinExistence type="predicted"/>
<dbReference type="InterPro" id="IPR008979">
    <property type="entry name" value="Galactose-bd-like_sf"/>
</dbReference>
<evidence type="ECO:0000313" key="7">
    <source>
        <dbReference type="EMBL" id="GGI56414.1"/>
    </source>
</evidence>
<feature type="domain" description="C-type lectin" evidence="4">
    <location>
        <begin position="185"/>
        <end position="278"/>
    </location>
</feature>
<gene>
    <name evidence="7" type="ORF">GCM10011444_07230</name>
</gene>
<dbReference type="SUPFAM" id="SSF56436">
    <property type="entry name" value="C-type lectin-like"/>
    <property type="match status" value="1"/>
</dbReference>
<evidence type="ECO:0000259" key="4">
    <source>
        <dbReference type="PROSITE" id="PS50041"/>
    </source>
</evidence>
<organism evidence="7 8">
    <name type="scientific">Winogradskyella haliclonae</name>
    <dbReference type="NCBI Taxonomy" id="2048558"/>
    <lineage>
        <taxon>Bacteria</taxon>
        <taxon>Pseudomonadati</taxon>
        <taxon>Bacteroidota</taxon>
        <taxon>Flavobacteriia</taxon>
        <taxon>Flavobacteriales</taxon>
        <taxon>Flavobacteriaceae</taxon>
        <taxon>Winogradskyella</taxon>
    </lineage>
</organism>
<dbReference type="RefSeq" id="WP_188373331.1">
    <property type="nucleotide sequence ID" value="NZ_BMDQ01000001.1"/>
</dbReference>
<dbReference type="InterPro" id="IPR001304">
    <property type="entry name" value="C-type_lectin-like"/>
</dbReference>
<reference evidence="8" key="1">
    <citation type="journal article" date="2019" name="Int. J. Syst. Evol. Microbiol.">
        <title>The Global Catalogue of Microorganisms (GCM) 10K type strain sequencing project: providing services to taxonomists for standard genome sequencing and annotation.</title>
        <authorList>
            <consortium name="The Broad Institute Genomics Platform"/>
            <consortium name="The Broad Institute Genome Sequencing Center for Infectious Disease"/>
            <person name="Wu L."/>
            <person name="Ma J."/>
        </authorList>
    </citation>
    <scope>NUCLEOTIDE SEQUENCE [LARGE SCALE GENOMIC DNA]</scope>
    <source>
        <strain evidence="8">CCM 8681</strain>
    </source>
</reference>
<dbReference type="Pfam" id="PF02494">
    <property type="entry name" value="HYR"/>
    <property type="match status" value="2"/>
</dbReference>
<comment type="caution">
    <text evidence="7">The sequence shown here is derived from an EMBL/GenBank/DDBJ whole genome shotgun (WGS) entry which is preliminary data.</text>
</comment>
<evidence type="ECO:0000256" key="2">
    <source>
        <dbReference type="ARBA" id="ARBA00022737"/>
    </source>
</evidence>
<evidence type="ECO:0008006" key="9">
    <source>
        <dbReference type="Google" id="ProtNLM"/>
    </source>
</evidence>
<name>A0ABQ2BVF4_9FLAO</name>